<dbReference type="Proteomes" id="UP000054837">
    <property type="component" value="Unassembled WGS sequence"/>
</dbReference>
<comment type="caution">
    <text evidence="1">The sequence shown here is derived from an EMBL/GenBank/DDBJ whole genome shotgun (WGS) entry which is preliminary data.</text>
</comment>
<accession>A0A0W8I420</accession>
<sequence length="376" mass="40923">MGGQRVSPVRVRHVPAAHPYVEHVQPPPAASPPAVSVLPDPPVPGAPAGRWWPHPALEEAWVREHAHDQDVLHVHFGVEGRSLPELRAWLDALADLGLPLVHTVHDVDHPHLHDQTHHRDQLALLVERSDGLLTLSEGAADRVEREHGRRPLVLPHPHVVPLALLDGPRPVHEELRVGLHLKSLRTNLAPMRVLPALLEALPDLPARTGRPVVLEVRAHPEVLDPDFPRHDEALAGLVRRLLDDPPPGVEVVVGPRLDDAQLWSALQALDVSVLPYAWATHSGWVEACRDLGTWVLAPQVGHLEEQGGGMVRTWGPPGRAPAAARLSDLLARCADGPPARPGRAARSAERAELARRHAQVYAGVLEGRRIDGGSPP</sequence>
<dbReference type="SUPFAM" id="SSF53756">
    <property type="entry name" value="UDP-Glycosyltransferase/glycogen phosphorylase"/>
    <property type="match status" value="1"/>
</dbReference>
<name>A0A0W8I420_9MICO</name>
<dbReference type="AlphaFoldDB" id="A0A0W8I420"/>
<evidence type="ECO:0000313" key="2">
    <source>
        <dbReference type="Proteomes" id="UP000054837"/>
    </source>
</evidence>
<dbReference type="EMBL" id="LQBL01000029">
    <property type="protein sequence ID" value="KUG52806.1"/>
    <property type="molecule type" value="Genomic_DNA"/>
</dbReference>
<protein>
    <submittedName>
        <fullName evidence="1">Uncharacterized protein</fullName>
    </submittedName>
</protein>
<dbReference type="Gene3D" id="3.40.50.2000">
    <property type="entry name" value="Glycogen Phosphorylase B"/>
    <property type="match status" value="1"/>
</dbReference>
<reference evidence="1 2" key="1">
    <citation type="submission" date="2015-12" db="EMBL/GenBank/DDBJ databases">
        <title>Serinicoccus chungangenesis strain CD08_5 genome sequencing and assembly.</title>
        <authorList>
            <person name="Chander A.M."/>
            <person name="Kaur G."/>
            <person name="Nair G.R."/>
            <person name="Dhawan D.K."/>
            <person name="Kochhar R.K."/>
            <person name="Mayilraj S."/>
            <person name="Bhadada S.K."/>
        </authorList>
    </citation>
    <scope>NUCLEOTIDE SEQUENCE [LARGE SCALE GENOMIC DNA]</scope>
    <source>
        <strain evidence="1 2">CD08_5</strain>
    </source>
</reference>
<dbReference type="STRING" id="767452.AVL62_14630"/>
<gene>
    <name evidence="1" type="ORF">AVL62_14630</name>
</gene>
<keyword evidence="2" id="KW-1185">Reference proteome</keyword>
<organism evidence="1 2">
    <name type="scientific">Serinicoccus chungangensis</name>
    <dbReference type="NCBI Taxonomy" id="767452"/>
    <lineage>
        <taxon>Bacteria</taxon>
        <taxon>Bacillati</taxon>
        <taxon>Actinomycetota</taxon>
        <taxon>Actinomycetes</taxon>
        <taxon>Micrococcales</taxon>
        <taxon>Ornithinimicrobiaceae</taxon>
        <taxon>Serinicoccus</taxon>
    </lineage>
</organism>
<evidence type="ECO:0000313" key="1">
    <source>
        <dbReference type="EMBL" id="KUG52806.1"/>
    </source>
</evidence>
<proteinExistence type="predicted"/>